<sequence>MMEFKNTTKRACQAAIAITIAELLTYIFQLERGYWVTITAMALTMQTWGDSLRRSLERVSMTILGGCVGTVLYWILPSNHTFILLVMLVFVFFTVYLFSIYHLIGIFALTGVVVFLFALLGEWDLILLRDRILDTALGAGIAILVSRLFLPVKTSVTDVFVNHIEQIQMALNLAFQDEAENDPIIVTQRLYTDFQTLRNNALTISYEFLFHRMTRRDFSVLMTESSFCIQYVIGLIEAYRWIAPYLTPEERERIIFPIETTQANLTTLKKRLKREDYGSMLPPTNLMDLFNKAINDDPKHFSSLDNKALGFFNLMYFFTRLNTRLNDIYYLLSKIR</sequence>
<dbReference type="OrthoDB" id="8670769at2"/>
<evidence type="ECO:0000256" key="4">
    <source>
        <dbReference type="ARBA" id="ARBA00022989"/>
    </source>
</evidence>
<dbReference type="PANTHER" id="PTHR30509">
    <property type="entry name" value="P-HYDROXYBENZOIC ACID EFFLUX PUMP SUBUNIT-RELATED"/>
    <property type="match status" value="1"/>
</dbReference>
<dbReference type="InterPro" id="IPR049453">
    <property type="entry name" value="Memb_transporter_dom"/>
</dbReference>
<dbReference type="GO" id="GO:0005886">
    <property type="term" value="C:plasma membrane"/>
    <property type="evidence" value="ECO:0007669"/>
    <property type="project" value="UniProtKB-SubCell"/>
</dbReference>
<evidence type="ECO:0000256" key="5">
    <source>
        <dbReference type="ARBA" id="ARBA00023136"/>
    </source>
</evidence>
<evidence type="ECO:0000313" key="9">
    <source>
        <dbReference type="EMBL" id="STX52502.1"/>
    </source>
</evidence>
<evidence type="ECO:0000256" key="6">
    <source>
        <dbReference type="ARBA" id="ARBA00043993"/>
    </source>
</evidence>
<keyword evidence="5 7" id="KW-0472">Membrane</keyword>
<proteinExistence type="inferred from homology"/>
<dbReference type="EMBL" id="UGOD01000001">
    <property type="protein sequence ID" value="STX52502.1"/>
    <property type="molecule type" value="Genomic_DNA"/>
</dbReference>
<evidence type="ECO:0000256" key="7">
    <source>
        <dbReference type="SAM" id="Phobius"/>
    </source>
</evidence>
<gene>
    <name evidence="9" type="ORF">NCTC13316_02618</name>
</gene>
<feature type="domain" description="Integral membrane bound transporter" evidence="8">
    <location>
        <begin position="21"/>
        <end position="145"/>
    </location>
</feature>
<evidence type="ECO:0000259" key="8">
    <source>
        <dbReference type="Pfam" id="PF13515"/>
    </source>
</evidence>
<organism evidence="9 10">
    <name type="scientific">Legionella busanensis</name>
    <dbReference type="NCBI Taxonomy" id="190655"/>
    <lineage>
        <taxon>Bacteria</taxon>
        <taxon>Pseudomonadati</taxon>
        <taxon>Pseudomonadota</taxon>
        <taxon>Gammaproteobacteria</taxon>
        <taxon>Legionellales</taxon>
        <taxon>Legionellaceae</taxon>
        <taxon>Legionella</taxon>
    </lineage>
</organism>
<comment type="subcellular location">
    <subcellularLocation>
        <location evidence="1">Cell membrane</location>
        <topology evidence="1">Multi-pass membrane protein</topology>
    </subcellularLocation>
</comment>
<feature type="transmembrane region" description="Helical" evidence="7">
    <location>
        <begin position="103"/>
        <end position="120"/>
    </location>
</feature>
<dbReference type="AlphaFoldDB" id="A0A378JWA9"/>
<keyword evidence="2" id="KW-1003">Cell membrane</keyword>
<feature type="transmembrane region" description="Helical" evidence="7">
    <location>
        <begin position="59"/>
        <end position="76"/>
    </location>
</feature>
<comment type="similarity">
    <text evidence="6">Belongs to the YccS/YhfK family.</text>
</comment>
<keyword evidence="4 7" id="KW-1133">Transmembrane helix</keyword>
<evidence type="ECO:0000256" key="1">
    <source>
        <dbReference type="ARBA" id="ARBA00004651"/>
    </source>
</evidence>
<evidence type="ECO:0000256" key="2">
    <source>
        <dbReference type="ARBA" id="ARBA00022475"/>
    </source>
</evidence>
<reference evidence="9 10" key="1">
    <citation type="submission" date="2018-06" db="EMBL/GenBank/DDBJ databases">
        <authorList>
            <consortium name="Pathogen Informatics"/>
            <person name="Doyle S."/>
        </authorList>
    </citation>
    <scope>NUCLEOTIDE SEQUENCE [LARGE SCALE GENOMIC DNA]</scope>
    <source>
        <strain evidence="9 10">NCTC13316</strain>
    </source>
</reference>
<accession>A0A378JWA9</accession>
<name>A0A378JWA9_9GAMM</name>
<protein>
    <submittedName>
        <fullName evidence="9">Predicted membrane protein</fullName>
    </submittedName>
</protein>
<feature type="transmembrane region" description="Helical" evidence="7">
    <location>
        <begin position="82"/>
        <end position="98"/>
    </location>
</feature>
<evidence type="ECO:0000313" key="10">
    <source>
        <dbReference type="Proteomes" id="UP000254794"/>
    </source>
</evidence>
<keyword evidence="3 7" id="KW-0812">Transmembrane</keyword>
<dbReference type="RefSeq" id="WP_115332056.1">
    <property type="nucleotide sequence ID" value="NZ_CAAAHP010000006.1"/>
</dbReference>
<dbReference type="Pfam" id="PF13515">
    <property type="entry name" value="FUSC_2"/>
    <property type="match status" value="1"/>
</dbReference>
<evidence type="ECO:0000256" key="3">
    <source>
        <dbReference type="ARBA" id="ARBA00022692"/>
    </source>
</evidence>
<keyword evidence="10" id="KW-1185">Reference proteome</keyword>
<dbReference type="PANTHER" id="PTHR30509:SF9">
    <property type="entry name" value="MULTIDRUG RESISTANCE PROTEIN MDTO"/>
    <property type="match status" value="1"/>
</dbReference>
<dbReference type="Proteomes" id="UP000254794">
    <property type="component" value="Unassembled WGS sequence"/>
</dbReference>